<accession>A0A9Q0USN3</accession>
<proteinExistence type="predicted"/>
<organism evidence="2 3">
    <name type="scientific">Salix purpurea</name>
    <name type="common">Purple osier willow</name>
    <dbReference type="NCBI Taxonomy" id="77065"/>
    <lineage>
        <taxon>Eukaryota</taxon>
        <taxon>Viridiplantae</taxon>
        <taxon>Streptophyta</taxon>
        <taxon>Embryophyta</taxon>
        <taxon>Tracheophyta</taxon>
        <taxon>Spermatophyta</taxon>
        <taxon>Magnoliopsida</taxon>
        <taxon>eudicotyledons</taxon>
        <taxon>Gunneridae</taxon>
        <taxon>Pentapetalae</taxon>
        <taxon>rosids</taxon>
        <taxon>fabids</taxon>
        <taxon>Malpighiales</taxon>
        <taxon>Salicaceae</taxon>
        <taxon>Saliceae</taxon>
        <taxon>Salix</taxon>
    </lineage>
</organism>
<protein>
    <submittedName>
        <fullName evidence="2">DUF789 FAMILY PROTEIN</fullName>
    </submittedName>
</protein>
<comment type="caution">
    <text evidence="2">The sequence shown here is derived from an EMBL/GenBank/DDBJ whole genome shotgun (WGS) entry which is preliminary data.</text>
</comment>
<dbReference type="PANTHER" id="PTHR32010:SF18">
    <property type="entry name" value="DUF789 FAMILY PROTEIN"/>
    <property type="match status" value="1"/>
</dbReference>
<dbReference type="EMBL" id="JAPFFK010000011">
    <property type="protein sequence ID" value="KAJ6735363.1"/>
    <property type="molecule type" value="Genomic_DNA"/>
</dbReference>
<dbReference type="Proteomes" id="UP001151532">
    <property type="component" value="Chromosome 17"/>
</dbReference>
<dbReference type="OrthoDB" id="1920576at2759"/>
<feature type="region of interest" description="Disordered" evidence="1">
    <location>
        <begin position="1"/>
        <end position="35"/>
    </location>
</feature>
<keyword evidence="3" id="KW-1185">Reference proteome</keyword>
<evidence type="ECO:0000256" key="1">
    <source>
        <dbReference type="SAM" id="MobiDB-lite"/>
    </source>
</evidence>
<sequence>MDGLQLVSMPPRNAFRDDRPKARRGPQPDAPHSIKSCTRNFLETGAWHQSQNEGSNKATRSNEFSDYPSSQSSVTCPDFYYSTTKGCNALSSCEACIDSSNADKSAKKKWKENNHSVWKKVQRNDTADECSTEMKISHGCFLSDLTLKEAPSLKRNCIVSDANSSAITEGKKLPKDKVTKKLKRKNIPGSKQEYNCHGRGYSSNKATFNAHANTESVNSSQVSPDGLQQLQNTCDTVSSTRHFHTENGGSLPAKLCNSLEQHAVKVPPPVYLPHLFFNKVPQLEKEVTVAEYCKQNHGSGSVMQKWIPIGVKDPELTTSARFGNSLPDLSDGPASEDLALRNVQDKANFDSRDLVSSLMLGTCHDSGNAVCFSQEDNHIHKLKNSTLWMDELNKKHVAADALTNKLSDQQFSAFEDESIKIIQSVKDACRVQKESEAIQMATGGPIAEF</sequence>
<reference evidence="2" key="1">
    <citation type="submission" date="2022-11" db="EMBL/GenBank/DDBJ databases">
        <authorList>
            <person name="Hyden B.L."/>
            <person name="Feng K."/>
            <person name="Yates T."/>
            <person name="Jawdy S."/>
            <person name="Smart L.B."/>
            <person name="Muchero W."/>
        </authorList>
    </citation>
    <scope>NUCLEOTIDE SEQUENCE</scope>
    <source>
        <tissue evidence="2">Shoot tip</tissue>
    </source>
</reference>
<reference evidence="2" key="2">
    <citation type="journal article" date="2023" name="Int. J. Mol. Sci.">
        <title>De Novo Assembly and Annotation of 11 Diverse Shrub Willow (Salix) Genomes Reveals Novel Gene Organization in Sex-Linked Regions.</title>
        <authorList>
            <person name="Hyden B."/>
            <person name="Feng K."/>
            <person name="Yates T.B."/>
            <person name="Jawdy S."/>
            <person name="Cereghino C."/>
            <person name="Smart L.B."/>
            <person name="Muchero W."/>
        </authorList>
    </citation>
    <scope>NUCLEOTIDE SEQUENCE</scope>
    <source>
        <tissue evidence="2">Shoot tip</tissue>
    </source>
</reference>
<evidence type="ECO:0000313" key="2">
    <source>
        <dbReference type="EMBL" id="KAJ6735363.1"/>
    </source>
</evidence>
<dbReference type="AlphaFoldDB" id="A0A9Q0USN3"/>
<gene>
    <name evidence="2" type="ORF">OIU79_002430</name>
</gene>
<dbReference type="PANTHER" id="PTHR32010">
    <property type="entry name" value="PHOTOSYSTEM II STABILITY/ASSEMBLY FACTOR HCF136, CHLOROPLASTIC"/>
    <property type="match status" value="1"/>
</dbReference>
<name>A0A9Q0USN3_SALPP</name>
<evidence type="ECO:0000313" key="3">
    <source>
        <dbReference type="Proteomes" id="UP001151532"/>
    </source>
</evidence>
<feature type="region of interest" description="Disordered" evidence="1">
    <location>
        <begin position="48"/>
        <end position="73"/>
    </location>
</feature>